<feature type="region of interest" description="Disordered" evidence="1">
    <location>
        <begin position="26"/>
        <end position="110"/>
    </location>
</feature>
<evidence type="ECO:0000313" key="3">
    <source>
        <dbReference type="Proteomes" id="UP000824469"/>
    </source>
</evidence>
<proteinExistence type="predicted"/>
<accession>A0AA38F5L4</accession>
<feature type="compositionally biased region" description="Acidic residues" evidence="1">
    <location>
        <begin position="81"/>
        <end position="96"/>
    </location>
</feature>
<protein>
    <submittedName>
        <fullName evidence="2">Uncharacterized protein</fullName>
    </submittedName>
</protein>
<evidence type="ECO:0000313" key="2">
    <source>
        <dbReference type="EMBL" id="KAH9289062.1"/>
    </source>
</evidence>
<comment type="caution">
    <text evidence="2">The sequence shown here is derived from an EMBL/GenBank/DDBJ whole genome shotgun (WGS) entry which is preliminary data.</text>
</comment>
<dbReference type="Gene3D" id="3.40.50.2000">
    <property type="entry name" value="Glycogen Phosphorylase B"/>
    <property type="match status" value="1"/>
</dbReference>
<evidence type="ECO:0000256" key="1">
    <source>
        <dbReference type="SAM" id="MobiDB-lite"/>
    </source>
</evidence>
<organism evidence="2 3">
    <name type="scientific">Taxus chinensis</name>
    <name type="common">Chinese yew</name>
    <name type="synonym">Taxus wallichiana var. chinensis</name>
    <dbReference type="NCBI Taxonomy" id="29808"/>
    <lineage>
        <taxon>Eukaryota</taxon>
        <taxon>Viridiplantae</taxon>
        <taxon>Streptophyta</taxon>
        <taxon>Embryophyta</taxon>
        <taxon>Tracheophyta</taxon>
        <taxon>Spermatophyta</taxon>
        <taxon>Pinopsida</taxon>
        <taxon>Pinidae</taxon>
        <taxon>Conifers II</taxon>
        <taxon>Cupressales</taxon>
        <taxon>Taxaceae</taxon>
        <taxon>Taxus</taxon>
    </lineage>
</organism>
<gene>
    <name evidence="2" type="ORF">KI387_033179</name>
</gene>
<sequence length="282" mass="30972">EGIGRRNKSEVGRKLQVISEEIPCTLYKGDCNNGETDPSKLGLAEALSGDPSVHVGQTETAEKERENPKNTVHASNKDDSESSEWETGSEEEESVGSDENQQSIFNKDPKQLLLNANVNSGERTKDSSGEKIALSTLEARDPNFDSPKLKGNFKVVLDVEDEKNAEWSTVSRKSYHGFRGGWCVPALGIVEDRRNGTVEKVAGEVELNLPTYVLFSSPVAMLCVVLSLPKLLSEQQIPCKGATDSLIEIVGLPRLLMGDFPDPFQEMSDPAFHCFQHHFSPP</sequence>
<dbReference type="EMBL" id="JAHRHJ020003813">
    <property type="protein sequence ID" value="KAH9289062.1"/>
    <property type="molecule type" value="Genomic_DNA"/>
</dbReference>
<dbReference type="Proteomes" id="UP000824469">
    <property type="component" value="Unassembled WGS sequence"/>
</dbReference>
<dbReference type="AlphaFoldDB" id="A0AA38F5L4"/>
<name>A0AA38F5L4_TAXCH</name>
<feature type="non-terminal residue" evidence="2">
    <location>
        <position position="1"/>
    </location>
</feature>
<reference evidence="2 3" key="1">
    <citation type="journal article" date="2021" name="Nat. Plants">
        <title>The Taxus genome provides insights into paclitaxel biosynthesis.</title>
        <authorList>
            <person name="Xiong X."/>
            <person name="Gou J."/>
            <person name="Liao Q."/>
            <person name="Li Y."/>
            <person name="Zhou Q."/>
            <person name="Bi G."/>
            <person name="Li C."/>
            <person name="Du R."/>
            <person name="Wang X."/>
            <person name="Sun T."/>
            <person name="Guo L."/>
            <person name="Liang H."/>
            <person name="Lu P."/>
            <person name="Wu Y."/>
            <person name="Zhang Z."/>
            <person name="Ro D.K."/>
            <person name="Shang Y."/>
            <person name="Huang S."/>
            <person name="Yan J."/>
        </authorList>
    </citation>
    <scope>NUCLEOTIDE SEQUENCE [LARGE SCALE GENOMIC DNA]</scope>
    <source>
        <strain evidence="2">Ta-2019</strain>
    </source>
</reference>
<keyword evidence="3" id="KW-1185">Reference proteome</keyword>